<dbReference type="EMBL" id="JAENJH010000010">
    <property type="protein sequence ID" value="MBK1788449.1"/>
    <property type="molecule type" value="Genomic_DNA"/>
</dbReference>
<dbReference type="Gene3D" id="3.30.1340.30">
    <property type="match status" value="1"/>
</dbReference>
<dbReference type="PANTHER" id="PTHR43080">
    <property type="entry name" value="CBS DOMAIN-CONTAINING PROTEIN CBSX3, MITOCHONDRIAL"/>
    <property type="match status" value="1"/>
</dbReference>
<feature type="domain" description="CBS" evidence="4">
    <location>
        <begin position="94"/>
        <end position="149"/>
    </location>
</feature>
<dbReference type="PROSITE" id="PS50914">
    <property type="entry name" value="BON"/>
    <property type="match status" value="1"/>
</dbReference>
<dbReference type="SMART" id="SM00116">
    <property type="entry name" value="CBS"/>
    <property type="match status" value="2"/>
</dbReference>
<feature type="domain" description="BON" evidence="3">
    <location>
        <begin position="151"/>
        <end position="219"/>
    </location>
</feature>
<comment type="caution">
    <text evidence="5">The sequence shown here is derived from an EMBL/GenBank/DDBJ whole genome shotgun (WGS) entry which is preliminary data.</text>
</comment>
<proteinExistence type="predicted"/>
<evidence type="ECO:0000259" key="4">
    <source>
        <dbReference type="PROSITE" id="PS51371"/>
    </source>
</evidence>
<dbReference type="InterPro" id="IPR000644">
    <property type="entry name" value="CBS_dom"/>
</dbReference>
<gene>
    <name evidence="5" type="ORF">JHE00_29315</name>
</gene>
<evidence type="ECO:0000256" key="1">
    <source>
        <dbReference type="ARBA" id="ARBA00023122"/>
    </source>
</evidence>
<evidence type="ECO:0000313" key="5">
    <source>
        <dbReference type="EMBL" id="MBK1788449.1"/>
    </source>
</evidence>
<reference evidence="5" key="1">
    <citation type="submission" date="2020-12" db="EMBL/GenBank/DDBJ databases">
        <title>Prauserella sp. ASG 168, a novel actinomycete isolated from cave rock.</title>
        <authorList>
            <person name="Suriyachadkun C."/>
        </authorList>
    </citation>
    <scope>NUCLEOTIDE SEQUENCE</scope>
    <source>
        <strain evidence="5">ASG 168</strain>
    </source>
</reference>
<protein>
    <submittedName>
        <fullName evidence="5">CBS domain-containing protein</fullName>
    </submittedName>
</protein>
<keyword evidence="6" id="KW-1185">Reference proteome</keyword>
<sequence>MYQTTVGAVMTRDPVSVGPDADFRVIVELLMSHDFGAVPVVNAEQVLLGVIAESDLVLKHEELAARDEQPPVLARQRARQRWNRSWVTRAVDFMTTPVLTLDAGDSLGAAAREFGRSGVRRLYVLEDGLLAGVMTRGDLLKAFVRSDDEIRDELRHDVLHEVFGRALAADPGGVDVAVDRGVVTLVGTVRSRSEADLAQRLAEHVLGVVHVRNELTHRVVDDDASGLARR</sequence>
<organism evidence="5 6">
    <name type="scientific">Prauserella cavernicola</name>
    <dbReference type="NCBI Taxonomy" id="2800127"/>
    <lineage>
        <taxon>Bacteria</taxon>
        <taxon>Bacillati</taxon>
        <taxon>Actinomycetota</taxon>
        <taxon>Actinomycetes</taxon>
        <taxon>Pseudonocardiales</taxon>
        <taxon>Pseudonocardiaceae</taxon>
        <taxon>Prauserella</taxon>
    </lineage>
</organism>
<dbReference type="SUPFAM" id="SSF54631">
    <property type="entry name" value="CBS-domain pair"/>
    <property type="match status" value="1"/>
</dbReference>
<evidence type="ECO:0000313" key="6">
    <source>
        <dbReference type="Proteomes" id="UP000635245"/>
    </source>
</evidence>
<dbReference type="RefSeq" id="WP_200324370.1">
    <property type="nucleotide sequence ID" value="NZ_JAENJH010000010.1"/>
</dbReference>
<dbReference type="InterPro" id="IPR051257">
    <property type="entry name" value="Diverse_CBS-Domain"/>
</dbReference>
<dbReference type="Proteomes" id="UP000635245">
    <property type="component" value="Unassembled WGS sequence"/>
</dbReference>
<accession>A0A934QZN3</accession>
<dbReference type="PANTHER" id="PTHR43080:SF29">
    <property type="entry name" value="OS02G0818000 PROTEIN"/>
    <property type="match status" value="1"/>
</dbReference>
<evidence type="ECO:0000259" key="3">
    <source>
        <dbReference type="PROSITE" id="PS50914"/>
    </source>
</evidence>
<evidence type="ECO:0000256" key="2">
    <source>
        <dbReference type="PROSITE-ProRule" id="PRU00703"/>
    </source>
</evidence>
<dbReference type="Pfam" id="PF00571">
    <property type="entry name" value="CBS"/>
    <property type="match status" value="2"/>
</dbReference>
<feature type="domain" description="CBS" evidence="4">
    <location>
        <begin position="10"/>
        <end position="68"/>
    </location>
</feature>
<name>A0A934QZN3_9PSEU</name>
<dbReference type="InterPro" id="IPR007055">
    <property type="entry name" value="BON_dom"/>
</dbReference>
<keyword evidence="1 2" id="KW-0129">CBS domain</keyword>
<dbReference type="AlphaFoldDB" id="A0A934QZN3"/>
<dbReference type="InterPro" id="IPR046342">
    <property type="entry name" value="CBS_dom_sf"/>
</dbReference>
<dbReference type="Gene3D" id="3.10.580.10">
    <property type="entry name" value="CBS-domain"/>
    <property type="match status" value="1"/>
</dbReference>
<dbReference type="PROSITE" id="PS51371">
    <property type="entry name" value="CBS"/>
    <property type="match status" value="2"/>
</dbReference>
<dbReference type="Pfam" id="PF04972">
    <property type="entry name" value="BON"/>
    <property type="match status" value="1"/>
</dbReference>